<dbReference type="PROSITE" id="PS00463">
    <property type="entry name" value="ZN2_CY6_FUNGAL_1"/>
    <property type="match status" value="1"/>
</dbReference>
<evidence type="ECO:0000313" key="4">
    <source>
        <dbReference type="Proteomes" id="UP000053259"/>
    </source>
</evidence>
<dbReference type="Proteomes" id="UP000053259">
    <property type="component" value="Unassembled WGS sequence"/>
</dbReference>
<dbReference type="AlphaFoldDB" id="A0A0D2AC55"/>
<dbReference type="InterPro" id="IPR036864">
    <property type="entry name" value="Zn2-C6_fun-type_DNA-bd_sf"/>
</dbReference>
<dbReference type="InterPro" id="IPR053178">
    <property type="entry name" value="Osmoadaptation_assoc"/>
</dbReference>
<keyword evidence="1" id="KW-0539">Nucleus</keyword>
<dbReference type="Pfam" id="PF11951">
    <property type="entry name" value="Fungal_trans_2"/>
    <property type="match status" value="1"/>
</dbReference>
<proteinExistence type="predicted"/>
<dbReference type="InterPro" id="IPR001138">
    <property type="entry name" value="Zn2Cys6_DnaBD"/>
</dbReference>
<dbReference type="GeneID" id="27312676"/>
<evidence type="ECO:0000256" key="1">
    <source>
        <dbReference type="ARBA" id="ARBA00023242"/>
    </source>
</evidence>
<reference evidence="3 4" key="1">
    <citation type="submission" date="2015-01" db="EMBL/GenBank/DDBJ databases">
        <title>The Genome Sequence of Ochroconis gallopava CBS43764.</title>
        <authorList>
            <consortium name="The Broad Institute Genomics Platform"/>
            <person name="Cuomo C."/>
            <person name="de Hoog S."/>
            <person name="Gorbushina A."/>
            <person name="Stielow B."/>
            <person name="Teixiera M."/>
            <person name="Abouelleil A."/>
            <person name="Chapman S.B."/>
            <person name="Priest M."/>
            <person name="Young S.K."/>
            <person name="Wortman J."/>
            <person name="Nusbaum C."/>
            <person name="Birren B."/>
        </authorList>
    </citation>
    <scope>NUCLEOTIDE SEQUENCE [LARGE SCALE GENOMIC DNA]</scope>
    <source>
        <strain evidence="3 4">CBS 43764</strain>
    </source>
</reference>
<dbReference type="SMART" id="SM00066">
    <property type="entry name" value="GAL4"/>
    <property type="match status" value="1"/>
</dbReference>
<evidence type="ECO:0000259" key="2">
    <source>
        <dbReference type="PROSITE" id="PS50048"/>
    </source>
</evidence>
<dbReference type="GO" id="GO:0000981">
    <property type="term" value="F:DNA-binding transcription factor activity, RNA polymerase II-specific"/>
    <property type="evidence" value="ECO:0007669"/>
    <property type="project" value="InterPro"/>
</dbReference>
<feature type="domain" description="Zn(2)-C6 fungal-type" evidence="2">
    <location>
        <begin position="10"/>
        <end position="38"/>
    </location>
</feature>
<keyword evidence="4" id="KW-1185">Reference proteome</keyword>
<dbReference type="InterPro" id="IPR021858">
    <property type="entry name" value="Fun_TF"/>
</dbReference>
<protein>
    <recommendedName>
        <fullName evidence="2">Zn(2)-C6 fungal-type domain-containing protein</fullName>
    </recommendedName>
</protein>
<dbReference type="RefSeq" id="XP_016214302.1">
    <property type="nucleotide sequence ID" value="XM_016358100.1"/>
</dbReference>
<dbReference type="PANTHER" id="PTHR38111">
    <property type="entry name" value="ZN(2)-C6 FUNGAL-TYPE DOMAIN-CONTAINING PROTEIN-RELATED"/>
    <property type="match status" value="1"/>
</dbReference>
<name>A0A0D2AC55_9PEZI</name>
<dbReference type="PROSITE" id="PS50048">
    <property type="entry name" value="ZN2_CY6_FUNGAL_2"/>
    <property type="match status" value="1"/>
</dbReference>
<dbReference type="VEuPathDB" id="FungiDB:PV09_04703"/>
<sequence>MVNVAGRSKGCSTCRRRKVKCDQTRPLCARCARSNLYCDGARDIVFINAGAVKARSSAKGALEVVRDARSVRSTTPPIVQQVQPTSDARLERYICFGRKFFRSGASIDLALQGCTLDDFLAEGSGRVFLQALLGFSMLTFGSEHGQQSLVTEGHAVHVNALGELNRALSDPTRRCDDDVLLAVAVLAIQSSVVPMGESPRAYLQHMLGLERLLGLRDPTIHNSASAVNLYSSVRHFVLFAALRVGKASLLARPEWKSVLRLGCSASEEHEHDLWDILADCTVLVARSNLVIAKSGIEPRASITQRKEVEQTSLNLLQQLQVWKDRWMKDSKNHYRASVSAETKIESSSGVDEEDWSSFATPLDFADRSAAPMLMLYNTALIHVLQVLSALPVAEFGVFSDLVFEGNSLPSGLGAKRMTSKERGLAIRAAALEICNCVPAYFQAQSLSGANITPIFHWATSTAWIALRGDESSEGGWMRSLLKNAEPHFIARGLMTE</sequence>
<dbReference type="Gene3D" id="4.10.240.10">
    <property type="entry name" value="Zn(2)-C6 fungal-type DNA-binding domain"/>
    <property type="match status" value="1"/>
</dbReference>
<evidence type="ECO:0000313" key="3">
    <source>
        <dbReference type="EMBL" id="KIW04433.1"/>
    </source>
</evidence>
<dbReference type="PANTHER" id="PTHR38111:SF2">
    <property type="entry name" value="FINGER DOMAIN PROTEIN, PUTATIVE (AFU_ORTHOLOGUE AFUA_1G01560)-RELATED"/>
    <property type="match status" value="1"/>
</dbReference>
<dbReference type="Pfam" id="PF00172">
    <property type="entry name" value="Zn_clus"/>
    <property type="match status" value="1"/>
</dbReference>
<dbReference type="EMBL" id="KN847541">
    <property type="protein sequence ID" value="KIW04433.1"/>
    <property type="molecule type" value="Genomic_DNA"/>
</dbReference>
<dbReference type="HOGENOM" id="CLU_021599_5_2_1"/>
<organism evidence="3 4">
    <name type="scientific">Verruconis gallopava</name>
    <dbReference type="NCBI Taxonomy" id="253628"/>
    <lineage>
        <taxon>Eukaryota</taxon>
        <taxon>Fungi</taxon>
        <taxon>Dikarya</taxon>
        <taxon>Ascomycota</taxon>
        <taxon>Pezizomycotina</taxon>
        <taxon>Dothideomycetes</taxon>
        <taxon>Pleosporomycetidae</taxon>
        <taxon>Venturiales</taxon>
        <taxon>Sympoventuriaceae</taxon>
        <taxon>Verruconis</taxon>
    </lineage>
</organism>
<dbReference type="InParanoid" id="A0A0D2AC55"/>
<gene>
    <name evidence="3" type="ORF">PV09_04703</name>
</gene>
<accession>A0A0D2AC55</accession>
<dbReference type="OrthoDB" id="5126878at2759"/>
<dbReference type="SUPFAM" id="SSF57701">
    <property type="entry name" value="Zn2/Cys6 DNA-binding domain"/>
    <property type="match status" value="1"/>
</dbReference>
<dbReference type="GO" id="GO:0008270">
    <property type="term" value="F:zinc ion binding"/>
    <property type="evidence" value="ECO:0007669"/>
    <property type="project" value="InterPro"/>
</dbReference>
<dbReference type="STRING" id="253628.A0A0D2AC55"/>
<dbReference type="CDD" id="cd00067">
    <property type="entry name" value="GAL4"/>
    <property type="match status" value="1"/>
</dbReference>